<keyword evidence="16 19" id="KW-0961">Cell wall biogenesis/degradation</keyword>
<dbReference type="Gene3D" id="3.30.43.10">
    <property type="entry name" value="Uridine Diphospho-n-acetylenolpyruvylglucosamine Reductase, domain 2"/>
    <property type="match status" value="1"/>
</dbReference>
<keyword evidence="10 19" id="KW-0274">FAD</keyword>
<comment type="caution">
    <text evidence="21">The sequence shown here is derived from an EMBL/GenBank/DDBJ whole genome shotgun (WGS) entry which is preliminary data.</text>
</comment>
<dbReference type="SUPFAM" id="SSF56176">
    <property type="entry name" value="FAD-binding/transporter-associated domain-like"/>
    <property type="match status" value="1"/>
</dbReference>
<dbReference type="InterPro" id="IPR036318">
    <property type="entry name" value="FAD-bd_PCMH-like_sf"/>
</dbReference>
<name>A0A418ZUM8_9RHOB</name>
<comment type="pathway">
    <text evidence="4 19">Cell wall biogenesis; peptidoglycan biosynthesis.</text>
</comment>
<dbReference type="EC" id="1.3.1.98" evidence="5 19"/>
<dbReference type="GO" id="GO:0071949">
    <property type="term" value="F:FAD binding"/>
    <property type="evidence" value="ECO:0007669"/>
    <property type="project" value="InterPro"/>
</dbReference>
<dbReference type="RefSeq" id="WP_119886521.1">
    <property type="nucleotide sequence ID" value="NZ_QZEV01000049.1"/>
</dbReference>
<evidence type="ECO:0000256" key="2">
    <source>
        <dbReference type="ARBA" id="ARBA00003921"/>
    </source>
</evidence>
<dbReference type="GO" id="GO:0009252">
    <property type="term" value="P:peptidoglycan biosynthetic process"/>
    <property type="evidence" value="ECO:0007669"/>
    <property type="project" value="UniProtKB-UniRule"/>
</dbReference>
<evidence type="ECO:0000259" key="20">
    <source>
        <dbReference type="PROSITE" id="PS51387"/>
    </source>
</evidence>
<comment type="catalytic activity">
    <reaction evidence="18 19">
        <text>UDP-N-acetyl-alpha-D-muramate + NADP(+) = UDP-N-acetyl-3-O-(1-carboxyvinyl)-alpha-D-glucosamine + NADPH + H(+)</text>
        <dbReference type="Rhea" id="RHEA:12248"/>
        <dbReference type="ChEBI" id="CHEBI:15378"/>
        <dbReference type="ChEBI" id="CHEBI:57783"/>
        <dbReference type="ChEBI" id="CHEBI:58349"/>
        <dbReference type="ChEBI" id="CHEBI:68483"/>
        <dbReference type="ChEBI" id="CHEBI:70757"/>
        <dbReference type="EC" id="1.3.1.98"/>
    </reaction>
</comment>
<protein>
    <recommendedName>
        <fullName evidence="6 19">UDP-N-acetylenolpyruvoylglucosamine reductase</fullName>
        <ecNumber evidence="5 19">1.3.1.98</ecNumber>
    </recommendedName>
    <alternativeName>
        <fullName evidence="17 19">UDP-N-acetylmuramate dehydrogenase</fullName>
    </alternativeName>
</protein>
<dbReference type="InterPro" id="IPR016169">
    <property type="entry name" value="FAD-bd_PCMH_sub2"/>
</dbReference>
<dbReference type="InterPro" id="IPR016167">
    <property type="entry name" value="FAD-bd_PCMH_sub1"/>
</dbReference>
<evidence type="ECO:0000256" key="19">
    <source>
        <dbReference type="HAMAP-Rule" id="MF_00037"/>
    </source>
</evidence>
<keyword evidence="22" id="KW-1185">Reference proteome</keyword>
<comment type="subcellular location">
    <subcellularLocation>
        <location evidence="3 19">Cytoplasm</location>
    </subcellularLocation>
</comment>
<dbReference type="InterPro" id="IPR003170">
    <property type="entry name" value="MurB"/>
</dbReference>
<evidence type="ECO:0000256" key="15">
    <source>
        <dbReference type="ARBA" id="ARBA00023306"/>
    </source>
</evidence>
<evidence type="ECO:0000256" key="18">
    <source>
        <dbReference type="ARBA" id="ARBA00048914"/>
    </source>
</evidence>
<dbReference type="GO" id="GO:0051301">
    <property type="term" value="P:cell division"/>
    <property type="evidence" value="ECO:0007669"/>
    <property type="project" value="UniProtKB-KW"/>
</dbReference>
<feature type="active site" evidence="19">
    <location>
        <position position="739"/>
    </location>
</feature>
<comment type="cofactor">
    <cofactor evidence="1 19">
        <name>FAD</name>
        <dbReference type="ChEBI" id="CHEBI:57692"/>
    </cofactor>
</comment>
<dbReference type="Proteomes" id="UP000285530">
    <property type="component" value="Unassembled WGS sequence"/>
</dbReference>
<proteinExistence type="inferred from homology"/>
<keyword evidence="7 19" id="KW-0963">Cytoplasm</keyword>
<evidence type="ECO:0000256" key="7">
    <source>
        <dbReference type="ARBA" id="ARBA00022490"/>
    </source>
</evidence>
<dbReference type="AlphaFoldDB" id="A0A418ZUM8"/>
<evidence type="ECO:0000313" key="21">
    <source>
        <dbReference type="EMBL" id="RJL03318.1"/>
    </source>
</evidence>
<evidence type="ECO:0000256" key="3">
    <source>
        <dbReference type="ARBA" id="ARBA00004496"/>
    </source>
</evidence>
<comment type="function">
    <text evidence="2 19">Cell wall formation.</text>
</comment>
<dbReference type="InterPro" id="IPR016166">
    <property type="entry name" value="FAD-bd_PCMH"/>
</dbReference>
<evidence type="ECO:0000256" key="6">
    <source>
        <dbReference type="ARBA" id="ARBA00015188"/>
    </source>
</evidence>
<keyword evidence="9 19" id="KW-0285">Flavoprotein</keyword>
<feature type="active site" description="Proton donor" evidence="19">
    <location>
        <position position="790"/>
    </location>
</feature>
<organism evidence="21 22">
    <name type="scientific">Paracoccus aestuarii</name>
    <dbReference type="NCBI Taxonomy" id="453842"/>
    <lineage>
        <taxon>Bacteria</taxon>
        <taxon>Pseudomonadati</taxon>
        <taxon>Pseudomonadota</taxon>
        <taxon>Alphaproteobacteria</taxon>
        <taxon>Rhodobacterales</taxon>
        <taxon>Paracoccaceae</taxon>
        <taxon>Paracoccus</taxon>
    </lineage>
</organism>
<dbReference type="NCBIfam" id="TIGR00179">
    <property type="entry name" value="murB"/>
    <property type="match status" value="1"/>
</dbReference>
<dbReference type="InterPro" id="IPR011601">
    <property type="entry name" value="MurB_C"/>
</dbReference>
<comment type="similarity">
    <text evidence="19">Belongs to the MurB family.</text>
</comment>
<dbReference type="Gene3D" id="3.90.78.10">
    <property type="entry name" value="UDP-N-acetylenolpyruvoylglucosamine reductase, C-terminal domain"/>
    <property type="match status" value="1"/>
</dbReference>
<dbReference type="GO" id="GO:0008762">
    <property type="term" value="F:UDP-N-acetylmuramate dehydrogenase activity"/>
    <property type="evidence" value="ECO:0007669"/>
    <property type="project" value="UniProtKB-UniRule"/>
</dbReference>
<dbReference type="PROSITE" id="PS51387">
    <property type="entry name" value="FAD_PCMH"/>
    <property type="match status" value="1"/>
</dbReference>
<dbReference type="InterPro" id="IPR006094">
    <property type="entry name" value="Oxid_FAD_bind_N"/>
</dbReference>
<sequence>MAAPEQTYDVGILGWWYGKNYGSILTYYGLNRAIKELGFSTLMVHEPLGYNGYRVLWPDNILSMEFARRVGYHYTQQEHFSELPALNARARTFVVGSDQLWNPLIGRVNDDLFLDFVDPDNRRVAYATSFGNRGKSKFKPDFVGKHSANLQKFSAISVREGYAVDTAREVFGVQATQVVDPVFLLPTSAYEALADKANVELSGDYLAVFYLDPNPEKRNVAKALADRLGLKRILVIPNPDGGRPLAEELFADPRFEIIEEDAPENFLHAYRSASYVVTDSFHGTAFATIFGKPFSSIYNTQRGVDRFKNLLDWLGFGDSRRLLESDTAETLAANPGLSLELDYALANARIAEGRTRSLAWLQAALTKDVDTKHAAARASNPHPAQPIQTPLTQRLASPEAQSVPLDFKSNNGSWAISGTAEKCQLSVVRGAGERGNLVYCHLPGRIQAGLTYRLSIDWEITTTANVVSLNLRNGKTAKFRAAGHVAIGEKRRVRRTDELDFSVDKEGFNQIMMGASQFKGKSPGLIIHGITLKQAPADALKVELAVPNRTRTFAQIIAEVSNDKKVRDFHDHVNSIDPEIEIHIAKPLKEYTYNSVGGPADILAFPRTTEQFVKLVKSASGRGIPVTVLGLFTNLLVRDGGIRGLVVSTMKMTEVRLEDDCLTACAGAGLTETAFFLQERGKSGLEWAAGIPGTVGGAIVMNAGTNISDIRRSVETVTFLDRNVNIRTVHVADVSWGKRHSSFQENKDWIVLEATFRVRDGNREAMRTEMVQTVEKRARHFPLDLPNHGSTFKWWRAPRLISQSGLVGYRIGGAQISTKQPGFFVNLGNATASDYEALINYAIAKVYEFSGFLMEPEVEVIGERLHRYERYSVVKQAEDAKSLDVR</sequence>
<dbReference type="SUPFAM" id="SSF56194">
    <property type="entry name" value="Uridine diphospho-N-Acetylenolpyruvylglucosamine reductase, MurB, C-terminal domain"/>
    <property type="match status" value="1"/>
</dbReference>
<gene>
    <name evidence="19 21" type="primary">murB</name>
    <name evidence="21" type="ORF">D3P06_10465</name>
</gene>
<keyword evidence="8 19" id="KW-0132">Cell division</keyword>
<evidence type="ECO:0000256" key="8">
    <source>
        <dbReference type="ARBA" id="ARBA00022618"/>
    </source>
</evidence>
<keyword evidence="12 19" id="KW-0133">Cell shape</keyword>
<dbReference type="GO" id="GO:0071555">
    <property type="term" value="P:cell wall organization"/>
    <property type="evidence" value="ECO:0007669"/>
    <property type="project" value="UniProtKB-KW"/>
</dbReference>
<dbReference type="Pfam" id="PF02873">
    <property type="entry name" value="MurB_C"/>
    <property type="match status" value="1"/>
</dbReference>
<keyword evidence="15 19" id="KW-0131">Cell cycle</keyword>
<evidence type="ECO:0000256" key="11">
    <source>
        <dbReference type="ARBA" id="ARBA00022857"/>
    </source>
</evidence>
<dbReference type="PANTHER" id="PTHR21071:SF4">
    <property type="entry name" value="UDP-N-ACETYLENOLPYRUVOYLGLUCOSAMINE REDUCTASE"/>
    <property type="match status" value="1"/>
</dbReference>
<evidence type="ECO:0000256" key="4">
    <source>
        <dbReference type="ARBA" id="ARBA00004752"/>
    </source>
</evidence>
<dbReference type="OrthoDB" id="9799278at2"/>
<evidence type="ECO:0000256" key="14">
    <source>
        <dbReference type="ARBA" id="ARBA00023002"/>
    </source>
</evidence>
<dbReference type="InterPro" id="IPR036635">
    <property type="entry name" value="MurB_C_sf"/>
</dbReference>
<evidence type="ECO:0000256" key="17">
    <source>
        <dbReference type="ARBA" id="ARBA00031026"/>
    </source>
</evidence>
<evidence type="ECO:0000256" key="9">
    <source>
        <dbReference type="ARBA" id="ARBA00022630"/>
    </source>
</evidence>
<evidence type="ECO:0000256" key="5">
    <source>
        <dbReference type="ARBA" id="ARBA00012518"/>
    </source>
</evidence>
<dbReference type="InterPro" id="IPR007345">
    <property type="entry name" value="Polysacch_pyruvyl_Trfase"/>
</dbReference>
<dbReference type="GO" id="GO:0005829">
    <property type="term" value="C:cytosol"/>
    <property type="evidence" value="ECO:0007669"/>
    <property type="project" value="TreeGrafter"/>
</dbReference>
<dbReference type="UniPathway" id="UPA00219"/>
<evidence type="ECO:0000256" key="12">
    <source>
        <dbReference type="ARBA" id="ARBA00022960"/>
    </source>
</evidence>
<keyword evidence="11 19" id="KW-0521">NADP</keyword>
<evidence type="ECO:0000256" key="13">
    <source>
        <dbReference type="ARBA" id="ARBA00022984"/>
    </source>
</evidence>
<accession>A0A418ZUM8</accession>
<dbReference type="PANTHER" id="PTHR21071">
    <property type="entry name" value="UDP-N-ACETYLENOLPYRUVOYLGLUCOSAMINE REDUCTASE"/>
    <property type="match status" value="1"/>
</dbReference>
<keyword evidence="13 19" id="KW-0573">Peptidoglycan synthesis</keyword>
<dbReference type="NCBIfam" id="NF010480">
    <property type="entry name" value="PRK13905.1"/>
    <property type="match status" value="1"/>
</dbReference>
<feature type="domain" description="FAD-binding PCMH-type" evidence="20">
    <location>
        <begin position="595"/>
        <end position="761"/>
    </location>
</feature>
<dbReference type="HAMAP" id="MF_00037">
    <property type="entry name" value="MurB"/>
    <property type="match status" value="1"/>
</dbReference>
<evidence type="ECO:0000256" key="1">
    <source>
        <dbReference type="ARBA" id="ARBA00001974"/>
    </source>
</evidence>
<evidence type="ECO:0000256" key="16">
    <source>
        <dbReference type="ARBA" id="ARBA00023316"/>
    </source>
</evidence>
<feature type="active site" evidence="19">
    <location>
        <position position="857"/>
    </location>
</feature>
<dbReference type="Pfam" id="PF01565">
    <property type="entry name" value="FAD_binding_4"/>
    <property type="match status" value="1"/>
</dbReference>
<reference evidence="21 22" key="1">
    <citation type="submission" date="2018-09" db="EMBL/GenBank/DDBJ databases">
        <title>Paracoccus onubensis nov. sp. a moderate halophilic bacterium isolated from Gruta de las Maravillas (Aracena, Spain).</title>
        <authorList>
            <person name="Jurado V."/>
            <person name="Gutierrez-Patricio S."/>
            <person name="Gonzalez-Pimentel J.L."/>
            <person name="Laiz L."/>
            <person name="Saiz-Jimenez C."/>
        </authorList>
    </citation>
    <scope>NUCLEOTIDE SEQUENCE [LARGE SCALE GENOMIC DNA]</scope>
    <source>
        <strain evidence="21 22">DSM 19484</strain>
    </source>
</reference>
<keyword evidence="14 19" id="KW-0560">Oxidoreductase</keyword>
<dbReference type="EMBL" id="QZEV01000049">
    <property type="protein sequence ID" value="RJL03318.1"/>
    <property type="molecule type" value="Genomic_DNA"/>
</dbReference>
<dbReference type="GO" id="GO:0008360">
    <property type="term" value="P:regulation of cell shape"/>
    <property type="evidence" value="ECO:0007669"/>
    <property type="project" value="UniProtKB-KW"/>
</dbReference>
<dbReference type="Pfam" id="PF04230">
    <property type="entry name" value="PS_pyruv_trans"/>
    <property type="match status" value="1"/>
</dbReference>
<evidence type="ECO:0000313" key="22">
    <source>
        <dbReference type="Proteomes" id="UP000285530"/>
    </source>
</evidence>
<dbReference type="Gene3D" id="3.30.465.10">
    <property type="match status" value="1"/>
</dbReference>
<evidence type="ECO:0000256" key="10">
    <source>
        <dbReference type="ARBA" id="ARBA00022827"/>
    </source>
</evidence>